<evidence type="ECO:0000313" key="3">
    <source>
        <dbReference type="Proteomes" id="UP000253420"/>
    </source>
</evidence>
<feature type="domain" description="HEPN" evidence="1">
    <location>
        <begin position="159"/>
        <end position="279"/>
    </location>
</feature>
<dbReference type="EMBL" id="QOZG01000010">
    <property type="protein sequence ID" value="RCS22109.1"/>
    <property type="molecule type" value="Genomic_DNA"/>
</dbReference>
<dbReference type="PROSITE" id="PS50910">
    <property type="entry name" value="HEPN"/>
    <property type="match status" value="1"/>
</dbReference>
<dbReference type="Gene3D" id="1.20.120.330">
    <property type="entry name" value="Nucleotidyltransferases domain 2"/>
    <property type="match status" value="1"/>
</dbReference>
<gene>
    <name evidence="2" type="ORF">DUT91_20430</name>
</gene>
<sequence>MTLAERLAHLPENKRQELERITRIFFDEFEDAQKSKLSEKAKRGRILKLVLFGPHRSEYNLLIVVTTKTFADPRFWYRAEDRFLRELTITKHLATPVNFIVHSIMDVNNQLALGRPFFVDIARDGILLYETPGFPFAQPKPLAPETAKAEMNRHFGHWFPSAAHRFELAKEAMGRGYHREAAFDLHQTVERIYHCILHVLTLYSPKSHRLAFLRTHAERVAPLLVDVWPSGGSFAARCFTQLDRAYVEARYSHRYEITAEELAWLVERVKVLQKTVATICAAHLNGFDCNGFDCVGKAQAPALCQAHG</sequence>
<keyword evidence="3" id="KW-1185">Reference proteome</keyword>
<reference evidence="2 3" key="1">
    <citation type="submission" date="2018-07" db="EMBL/GenBank/DDBJ databases">
        <title>The draft genome of Phyllobacterium salinisoli.</title>
        <authorList>
            <person name="Liu L."/>
            <person name="Li L."/>
            <person name="Zhang X."/>
            <person name="Liang L."/>
        </authorList>
    </citation>
    <scope>NUCLEOTIDE SEQUENCE [LARGE SCALE GENOMIC DNA]</scope>
    <source>
        <strain evidence="2 3">LLAN61</strain>
    </source>
</reference>
<dbReference type="Proteomes" id="UP000253420">
    <property type="component" value="Unassembled WGS sequence"/>
</dbReference>
<dbReference type="SUPFAM" id="SSF81593">
    <property type="entry name" value="Nucleotidyltransferase substrate binding subunit/domain"/>
    <property type="match status" value="1"/>
</dbReference>
<proteinExistence type="predicted"/>
<dbReference type="SMART" id="SM00748">
    <property type="entry name" value="HEPN"/>
    <property type="match status" value="1"/>
</dbReference>
<organism evidence="2 3">
    <name type="scientific">Phyllobacterium salinisoli</name>
    <dbReference type="NCBI Taxonomy" id="1899321"/>
    <lineage>
        <taxon>Bacteria</taxon>
        <taxon>Pseudomonadati</taxon>
        <taxon>Pseudomonadota</taxon>
        <taxon>Alphaproteobacteria</taxon>
        <taxon>Hyphomicrobiales</taxon>
        <taxon>Phyllobacteriaceae</taxon>
        <taxon>Phyllobacterium</taxon>
    </lineage>
</organism>
<evidence type="ECO:0000259" key="1">
    <source>
        <dbReference type="PROSITE" id="PS50910"/>
    </source>
</evidence>
<protein>
    <submittedName>
        <fullName evidence="2">HEPN domain-containing protein</fullName>
    </submittedName>
</protein>
<accession>A0A368JY92</accession>
<dbReference type="AlphaFoldDB" id="A0A368JY92"/>
<dbReference type="InterPro" id="IPR007842">
    <property type="entry name" value="HEPN_dom"/>
</dbReference>
<name>A0A368JY92_9HYPH</name>
<evidence type="ECO:0000313" key="2">
    <source>
        <dbReference type="EMBL" id="RCS22109.1"/>
    </source>
</evidence>
<comment type="caution">
    <text evidence="2">The sequence shown here is derived from an EMBL/GenBank/DDBJ whole genome shotgun (WGS) entry which is preliminary data.</text>
</comment>
<dbReference type="OrthoDB" id="7442350at2"/>
<dbReference type="Pfam" id="PF05168">
    <property type="entry name" value="HEPN"/>
    <property type="match status" value="1"/>
</dbReference>